<evidence type="ECO:0000256" key="5">
    <source>
        <dbReference type="ARBA" id="ARBA00037941"/>
    </source>
</evidence>
<dbReference type="EC" id="1.1.3.-" evidence="7"/>
<comment type="similarity">
    <text evidence="5">Belongs to the L2HGDH family.</text>
</comment>
<comment type="cofactor">
    <cofactor evidence="1">
        <name>FAD</name>
        <dbReference type="ChEBI" id="CHEBI:57692"/>
    </cofactor>
</comment>
<dbReference type="Pfam" id="PF01266">
    <property type="entry name" value="DAO"/>
    <property type="match status" value="1"/>
</dbReference>
<keyword evidence="3" id="KW-0274">FAD</keyword>
<protein>
    <submittedName>
        <fullName evidence="7">L-2-hydroxyglutarate oxidase</fullName>
        <ecNumber evidence="7">1.1.3.-</ecNumber>
    </submittedName>
</protein>
<dbReference type="RefSeq" id="WP_198569081.1">
    <property type="nucleotide sequence ID" value="NZ_CP066167.1"/>
</dbReference>
<reference evidence="7 8" key="1">
    <citation type="submission" date="2020-12" db="EMBL/GenBank/DDBJ databases">
        <authorList>
            <person name="Shan Y."/>
        </authorList>
    </citation>
    <scope>NUCLEOTIDE SEQUENCE [LARGE SCALE GENOMIC DNA]</scope>
    <source>
        <strain evidence="8">csc3.9</strain>
    </source>
</reference>
<dbReference type="NCBIfam" id="NF008726">
    <property type="entry name" value="PRK11728.1"/>
    <property type="match status" value="1"/>
</dbReference>
<keyword evidence="4 7" id="KW-0560">Oxidoreductase</keyword>
<keyword evidence="8" id="KW-1185">Reference proteome</keyword>
<evidence type="ECO:0000256" key="2">
    <source>
        <dbReference type="ARBA" id="ARBA00022630"/>
    </source>
</evidence>
<evidence type="ECO:0000313" key="8">
    <source>
        <dbReference type="Proteomes" id="UP000596063"/>
    </source>
</evidence>
<dbReference type="SUPFAM" id="SSF51905">
    <property type="entry name" value="FAD/NAD(P)-binding domain"/>
    <property type="match status" value="1"/>
</dbReference>
<dbReference type="GO" id="GO:0005737">
    <property type="term" value="C:cytoplasm"/>
    <property type="evidence" value="ECO:0007669"/>
    <property type="project" value="TreeGrafter"/>
</dbReference>
<evidence type="ECO:0000256" key="1">
    <source>
        <dbReference type="ARBA" id="ARBA00001974"/>
    </source>
</evidence>
<dbReference type="Gene3D" id="3.50.50.60">
    <property type="entry name" value="FAD/NAD(P)-binding domain"/>
    <property type="match status" value="1"/>
</dbReference>
<evidence type="ECO:0000256" key="4">
    <source>
        <dbReference type="ARBA" id="ARBA00023002"/>
    </source>
</evidence>
<evidence type="ECO:0000313" key="7">
    <source>
        <dbReference type="EMBL" id="QQD17582.1"/>
    </source>
</evidence>
<feature type="domain" description="FAD dependent oxidoreductase" evidence="6">
    <location>
        <begin position="10"/>
        <end position="396"/>
    </location>
</feature>
<keyword evidence="2" id="KW-0285">Flavoprotein</keyword>
<dbReference type="EMBL" id="CP066167">
    <property type="protein sequence ID" value="QQD17582.1"/>
    <property type="molecule type" value="Genomic_DNA"/>
</dbReference>
<organism evidence="7 8">
    <name type="scientific">Spongiibacter nanhainus</name>
    <dbReference type="NCBI Taxonomy" id="2794344"/>
    <lineage>
        <taxon>Bacteria</taxon>
        <taxon>Pseudomonadati</taxon>
        <taxon>Pseudomonadota</taxon>
        <taxon>Gammaproteobacteria</taxon>
        <taxon>Cellvibrionales</taxon>
        <taxon>Spongiibacteraceae</taxon>
        <taxon>Spongiibacter</taxon>
    </lineage>
</organism>
<dbReference type="AlphaFoldDB" id="A0A7T4QZM3"/>
<dbReference type="InterPro" id="IPR036188">
    <property type="entry name" value="FAD/NAD-bd_sf"/>
</dbReference>
<accession>A0A7T4QZM3</accession>
<dbReference type="Proteomes" id="UP000596063">
    <property type="component" value="Chromosome"/>
</dbReference>
<evidence type="ECO:0000259" key="6">
    <source>
        <dbReference type="Pfam" id="PF01266"/>
    </source>
</evidence>
<dbReference type="Gene3D" id="3.30.9.10">
    <property type="entry name" value="D-Amino Acid Oxidase, subunit A, domain 2"/>
    <property type="match status" value="1"/>
</dbReference>
<dbReference type="InterPro" id="IPR006076">
    <property type="entry name" value="FAD-dep_OxRdtase"/>
</dbReference>
<proteinExistence type="inferred from homology"/>
<dbReference type="PANTHER" id="PTHR43104:SF2">
    <property type="entry name" value="L-2-HYDROXYGLUTARATE DEHYDROGENASE, MITOCHONDRIAL"/>
    <property type="match status" value="1"/>
</dbReference>
<evidence type="ECO:0000256" key="3">
    <source>
        <dbReference type="ARBA" id="ARBA00022827"/>
    </source>
</evidence>
<dbReference type="KEGG" id="snan:I6N98_14675"/>
<dbReference type="GO" id="GO:0047545">
    <property type="term" value="F:(S)-2-hydroxyglutarate dehydrogenase activity"/>
    <property type="evidence" value="ECO:0007669"/>
    <property type="project" value="TreeGrafter"/>
</dbReference>
<dbReference type="PANTHER" id="PTHR43104">
    <property type="entry name" value="L-2-HYDROXYGLUTARATE DEHYDROGENASE, MITOCHONDRIAL"/>
    <property type="match status" value="1"/>
</dbReference>
<name>A0A7T4QZM3_9GAMM</name>
<gene>
    <name evidence="7" type="primary">lhgO</name>
    <name evidence="7" type="ORF">I6N98_14675</name>
</gene>
<sequence>MVNEQRRSCDVVVVGAGIVGLSSAWHLLRAQPGRKVVLLEKEPDIALHQSNRNSGVVHAGVYYPPGSLKAQYCQRGREAVRAFCEQRGLAYRRCGKLIVATTELERQRLQQLSDRASLNGLDLTWLDAGALAERESRITGVAACLVKESAIVDYRQIAQSLCNELKNAGAEIVTGAQVLALKEQSDGVLVDTSNGNYRASGLVNCAGLMADQLVEMMGLPCDFRIVPFRGEFYRLAERCRDWIGAMIYPVPNPDLPFLGVHLTPTVTGNITAGPNAVLALKREGYRWRDVSPSDLWAMAVYPGFWRMLRANVGAGIKEMLDSLIKGRYLLELQRYCPSLVEGDLLPHPAGVRAQAVDKQGRLISDFHFVHSARSLHVGNAPSPAATASLPIGEHVAGRLIQQLWPDTL</sequence>